<dbReference type="AlphaFoldDB" id="A0A830E624"/>
<keyword evidence="4" id="KW-0997">Cell inner membrane</keyword>
<evidence type="ECO:0000256" key="4">
    <source>
        <dbReference type="ARBA" id="ARBA00022519"/>
    </source>
</evidence>
<dbReference type="FunFam" id="3.40.50.300:FF:000016">
    <property type="entry name" value="Oligopeptide ABC transporter ATP-binding component"/>
    <property type="match status" value="1"/>
</dbReference>
<dbReference type="Pfam" id="PF00005">
    <property type="entry name" value="ABC_tran"/>
    <property type="match status" value="1"/>
</dbReference>
<comment type="subcellular location">
    <subcellularLocation>
        <location evidence="1">Cell membrane</location>
        <topology evidence="1">Peripheral membrane protein</topology>
    </subcellularLocation>
</comment>
<dbReference type="SUPFAM" id="SSF52540">
    <property type="entry name" value="P-loop containing nucleoside triphosphate hydrolases"/>
    <property type="match status" value="1"/>
</dbReference>
<dbReference type="GO" id="GO:0005886">
    <property type="term" value="C:plasma membrane"/>
    <property type="evidence" value="ECO:0007669"/>
    <property type="project" value="UniProtKB-SubCell"/>
</dbReference>
<dbReference type="PANTHER" id="PTHR43297">
    <property type="entry name" value="OLIGOPEPTIDE TRANSPORT ATP-BINDING PROTEIN APPD"/>
    <property type="match status" value="1"/>
</dbReference>
<dbReference type="InterPro" id="IPR050388">
    <property type="entry name" value="ABC_Ni/Peptide_Import"/>
</dbReference>
<accession>A0A830E624</accession>
<evidence type="ECO:0000313" key="10">
    <source>
        <dbReference type="EMBL" id="BDR91503.1"/>
    </source>
</evidence>
<evidence type="ECO:0000256" key="5">
    <source>
        <dbReference type="ARBA" id="ARBA00022741"/>
    </source>
</evidence>
<dbReference type="CDD" id="cd03257">
    <property type="entry name" value="ABC_NikE_OppD_transporters"/>
    <property type="match status" value="1"/>
</dbReference>
<evidence type="ECO:0000313" key="11">
    <source>
        <dbReference type="EMBL" id="GGI73691.1"/>
    </source>
</evidence>
<dbReference type="InterPro" id="IPR003439">
    <property type="entry name" value="ABC_transporter-like_ATP-bd"/>
</dbReference>
<dbReference type="GO" id="GO:0015833">
    <property type="term" value="P:peptide transport"/>
    <property type="evidence" value="ECO:0007669"/>
    <property type="project" value="InterPro"/>
</dbReference>
<dbReference type="GO" id="GO:0005524">
    <property type="term" value="F:ATP binding"/>
    <property type="evidence" value="ECO:0007669"/>
    <property type="project" value="UniProtKB-KW"/>
</dbReference>
<reference evidence="11" key="2">
    <citation type="submission" date="2020-09" db="EMBL/GenBank/DDBJ databases">
        <authorList>
            <person name="Sun Q."/>
            <person name="Ohkuma M."/>
        </authorList>
    </citation>
    <scope>NUCLEOTIDE SEQUENCE</scope>
    <source>
        <strain evidence="11">JCM 11219</strain>
    </source>
</reference>
<keyword evidence="3" id="KW-1003">Cell membrane</keyword>
<dbReference type="EMBL" id="BMNM01000002">
    <property type="protein sequence ID" value="GGI73691.1"/>
    <property type="molecule type" value="Genomic_DNA"/>
</dbReference>
<organism evidence="11 12">
    <name type="scientific">Vulcanisaeta souniana JCM 11219</name>
    <dbReference type="NCBI Taxonomy" id="1293586"/>
    <lineage>
        <taxon>Archaea</taxon>
        <taxon>Thermoproteota</taxon>
        <taxon>Thermoprotei</taxon>
        <taxon>Thermoproteales</taxon>
        <taxon>Thermoproteaceae</taxon>
        <taxon>Vulcanisaeta</taxon>
    </lineage>
</organism>
<evidence type="ECO:0000259" key="9">
    <source>
        <dbReference type="PROSITE" id="PS50893"/>
    </source>
</evidence>
<feature type="domain" description="ABC transporter" evidence="9">
    <location>
        <begin position="6"/>
        <end position="259"/>
    </location>
</feature>
<evidence type="ECO:0000256" key="3">
    <source>
        <dbReference type="ARBA" id="ARBA00022475"/>
    </source>
</evidence>
<keyword evidence="6 11" id="KW-0067">ATP-binding</keyword>
<keyword evidence="2" id="KW-0813">Transport</keyword>
<evidence type="ECO:0000313" key="13">
    <source>
        <dbReference type="Proteomes" id="UP001060771"/>
    </source>
</evidence>
<dbReference type="PROSITE" id="PS00211">
    <property type="entry name" value="ABC_TRANSPORTER_1"/>
    <property type="match status" value="1"/>
</dbReference>
<gene>
    <name evidence="11" type="ORF">GCM10007112_08150</name>
    <name evidence="10" type="ORF">Vsou_05960</name>
</gene>
<dbReference type="RefSeq" id="WP_188602788.1">
    <property type="nucleotide sequence ID" value="NZ_AP026830.1"/>
</dbReference>
<dbReference type="Pfam" id="PF08352">
    <property type="entry name" value="oligo_HPY"/>
    <property type="match status" value="1"/>
</dbReference>
<protein>
    <submittedName>
        <fullName evidence="11">ABC transporter ATP-binding protein</fullName>
    </submittedName>
</protein>
<dbReference type="GO" id="GO:0016887">
    <property type="term" value="F:ATP hydrolysis activity"/>
    <property type="evidence" value="ECO:0007669"/>
    <property type="project" value="InterPro"/>
</dbReference>
<evidence type="ECO:0000256" key="8">
    <source>
        <dbReference type="ARBA" id="ARBA00023136"/>
    </source>
</evidence>
<evidence type="ECO:0000256" key="2">
    <source>
        <dbReference type="ARBA" id="ARBA00022448"/>
    </source>
</evidence>
<proteinExistence type="predicted"/>
<dbReference type="EMBL" id="AP026830">
    <property type="protein sequence ID" value="BDR91503.1"/>
    <property type="molecule type" value="Genomic_DNA"/>
</dbReference>
<dbReference type="InterPro" id="IPR017871">
    <property type="entry name" value="ABC_transporter-like_CS"/>
</dbReference>
<evidence type="ECO:0000256" key="1">
    <source>
        <dbReference type="ARBA" id="ARBA00004202"/>
    </source>
</evidence>
<evidence type="ECO:0000256" key="7">
    <source>
        <dbReference type="ARBA" id="ARBA00022967"/>
    </source>
</evidence>
<reference evidence="13" key="3">
    <citation type="submission" date="2022-09" db="EMBL/GenBank/DDBJ databases">
        <title>Complete genome sequence of Vulcanisaeta souniana.</title>
        <authorList>
            <person name="Kato S."/>
            <person name="Itoh T."/>
            <person name="Ohkuma M."/>
        </authorList>
    </citation>
    <scope>NUCLEOTIDE SEQUENCE [LARGE SCALE GENOMIC DNA]</scope>
    <source>
        <strain evidence="13">JCM 11219</strain>
    </source>
</reference>
<keyword evidence="5" id="KW-0547">Nucleotide-binding</keyword>
<dbReference type="InterPro" id="IPR027417">
    <property type="entry name" value="P-loop_NTPase"/>
</dbReference>
<sequence>MALIEVRNLSVAYKTPLGIVHALEDVTFNVNRGESLAVVGESGSGKSTLALAVARLLPPNAVYVNGSIMFDGLNLLSMDNDEVRKIRGTGIFMVFQEPATSLNPVFKIKEQLLEALRVRYEREGNSFDEHKAIDEIMRVLRDVRMTDPELIIDRYPHQLSGGQIQRVMIAMGLLMRPKLYIADEPTSALDVTVQAQILKLLRDLKREYGISILFITHDIAVASIIGDSIMVLYAGQLMELGAMKDIIYEPRHPYTQALLNSIPRVSKAEGKLPMIGGSVPNLLNPPSGCRFHPRCPSAKDVCSKVVPSLVRVGNVYVRCHLYGQ</sequence>
<dbReference type="NCBIfam" id="TIGR01727">
    <property type="entry name" value="oligo_HPY"/>
    <property type="match status" value="1"/>
</dbReference>
<dbReference type="PANTHER" id="PTHR43297:SF14">
    <property type="entry name" value="ATPASE AAA-TYPE CORE DOMAIN-CONTAINING PROTEIN"/>
    <property type="match status" value="1"/>
</dbReference>
<dbReference type="OrthoDB" id="18209at2157"/>
<dbReference type="InterPro" id="IPR013563">
    <property type="entry name" value="Oligopep_ABC_C"/>
</dbReference>
<reference evidence="10" key="4">
    <citation type="journal article" date="2023" name="Microbiol. Resour. Announc.">
        <title>Complete Genome Sequence of Vulcanisaeta souniana Strain IC-059, a Hyperthermophilic Archaeon Isolated from Hot Spring Water in Japan.</title>
        <authorList>
            <person name="Kato S."/>
            <person name="Itoh T."/>
            <person name="Wu L."/>
            <person name="Ma J."/>
            <person name="Ohkuma M."/>
        </authorList>
    </citation>
    <scope>NUCLEOTIDE SEQUENCE</scope>
    <source>
        <strain evidence="10">JCM 11219</strain>
    </source>
</reference>
<dbReference type="Proteomes" id="UP001060771">
    <property type="component" value="Chromosome"/>
</dbReference>
<name>A0A830E624_9CREN</name>
<keyword evidence="7" id="KW-1278">Translocase</keyword>
<dbReference type="Gene3D" id="3.40.50.300">
    <property type="entry name" value="P-loop containing nucleotide triphosphate hydrolases"/>
    <property type="match status" value="1"/>
</dbReference>
<evidence type="ECO:0000313" key="12">
    <source>
        <dbReference type="Proteomes" id="UP000657075"/>
    </source>
</evidence>
<keyword evidence="13" id="KW-1185">Reference proteome</keyword>
<dbReference type="SMART" id="SM00382">
    <property type="entry name" value="AAA"/>
    <property type="match status" value="1"/>
</dbReference>
<dbReference type="GeneID" id="76206151"/>
<dbReference type="InterPro" id="IPR003593">
    <property type="entry name" value="AAA+_ATPase"/>
</dbReference>
<dbReference type="PROSITE" id="PS50893">
    <property type="entry name" value="ABC_TRANSPORTER_2"/>
    <property type="match status" value="1"/>
</dbReference>
<evidence type="ECO:0000256" key="6">
    <source>
        <dbReference type="ARBA" id="ARBA00022840"/>
    </source>
</evidence>
<reference evidence="11" key="1">
    <citation type="journal article" date="2014" name="Int. J. Syst. Evol. Microbiol.">
        <title>Complete genome sequence of Corynebacterium casei LMG S-19264T (=DSM 44701T), isolated from a smear-ripened cheese.</title>
        <authorList>
            <consortium name="US DOE Joint Genome Institute (JGI-PGF)"/>
            <person name="Walter F."/>
            <person name="Albersmeier A."/>
            <person name="Kalinowski J."/>
            <person name="Ruckert C."/>
        </authorList>
    </citation>
    <scope>NUCLEOTIDE SEQUENCE</scope>
    <source>
        <strain evidence="11">JCM 11219</strain>
    </source>
</reference>
<dbReference type="Proteomes" id="UP000657075">
    <property type="component" value="Unassembled WGS sequence"/>
</dbReference>
<keyword evidence="8" id="KW-0472">Membrane</keyword>